<keyword evidence="5 6" id="KW-0472">Membrane</keyword>
<evidence type="ECO:0000256" key="4">
    <source>
        <dbReference type="ARBA" id="ARBA00022989"/>
    </source>
</evidence>
<feature type="transmembrane region" description="Helical" evidence="6">
    <location>
        <begin position="254"/>
        <end position="277"/>
    </location>
</feature>
<evidence type="ECO:0000256" key="1">
    <source>
        <dbReference type="ARBA" id="ARBA00004651"/>
    </source>
</evidence>
<accession>A0ABZ2W3G4</accession>
<dbReference type="InterPro" id="IPR002797">
    <property type="entry name" value="Polysacc_synth"/>
</dbReference>
<evidence type="ECO:0000256" key="2">
    <source>
        <dbReference type="ARBA" id="ARBA00022475"/>
    </source>
</evidence>
<keyword evidence="4 6" id="KW-1133">Transmembrane helix</keyword>
<evidence type="ECO:0000313" key="7">
    <source>
        <dbReference type="EMBL" id="WZF89299.1"/>
    </source>
</evidence>
<protein>
    <submittedName>
        <fullName evidence="7">Oligosaccharide flippase family protein</fullName>
    </submittedName>
</protein>
<dbReference type="Pfam" id="PF01943">
    <property type="entry name" value="Polysacc_synt"/>
    <property type="match status" value="1"/>
</dbReference>
<feature type="transmembrane region" description="Helical" evidence="6">
    <location>
        <begin position="219"/>
        <end position="242"/>
    </location>
</feature>
<evidence type="ECO:0000313" key="8">
    <source>
        <dbReference type="Proteomes" id="UP001475781"/>
    </source>
</evidence>
<name>A0ABZ2W3G4_9GAMM</name>
<dbReference type="PANTHER" id="PTHR30250">
    <property type="entry name" value="PST FAMILY PREDICTED COLANIC ACID TRANSPORTER"/>
    <property type="match status" value="1"/>
</dbReference>
<evidence type="ECO:0000256" key="5">
    <source>
        <dbReference type="ARBA" id="ARBA00023136"/>
    </source>
</evidence>
<gene>
    <name evidence="7" type="ORF">NLK58_03540</name>
</gene>
<feature type="transmembrane region" description="Helical" evidence="6">
    <location>
        <begin position="364"/>
        <end position="384"/>
    </location>
</feature>
<feature type="transmembrane region" description="Helical" evidence="6">
    <location>
        <begin position="33"/>
        <end position="61"/>
    </location>
</feature>
<feature type="transmembrane region" description="Helical" evidence="6">
    <location>
        <begin position="447"/>
        <end position="467"/>
    </location>
</feature>
<dbReference type="Proteomes" id="UP001475781">
    <property type="component" value="Chromosome"/>
</dbReference>
<dbReference type="InterPro" id="IPR050833">
    <property type="entry name" value="Poly_Biosynth_Transport"/>
</dbReference>
<feature type="transmembrane region" description="Helical" evidence="6">
    <location>
        <begin position="298"/>
        <end position="316"/>
    </location>
</feature>
<sequence>MSRVLFSVGVIQVFIILTGMIRAKILSIVLGPAGFGIIATIDQVVLTVIQVGGFGIPLFSLKFMSRAHSEGNRRFQTVFSSFLRGLFLLSIMVTILVIGITWWHPALLGVELVPYKLFILLALLNVPAMMLGIFFVHTLAAAQMTSASATLNLVVTFCLAFAASSAAWLFGMDGIYITVAITGVLTTIGSIFYIRKKLSLRVTDASAGILKELRRSPEIISFSLYGHMALSAYSITMLIARYEVFSTMGEAQAGLLQALFAIALALGAISGPLNYLYLTPILNRNIPNEDKFEKAHEFQSLMIIIVFTLSIPFLLFPNLALTLLYSSEFRPASAHLYLYVFWQSLYLIVNVYTQLLIGLDDVRFISVSSLISYIVAIVLAPYLVELFGLPGAAFALSLSVFLNGLVIPFRLAAKFRTSIPSGLWIRTIICLGGIVITGQIFSQLEEFSVTGFLARVLYIALLTPLLWKLLPDEQKRMIADMIGRFRA</sequence>
<organism evidence="7 8">
    <name type="scientific">Marinobacter metalliresistant</name>
    <dbReference type="NCBI Taxonomy" id="2961995"/>
    <lineage>
        <taxon>Bacteria</taxon>
        <taxon>Pseudomonadati</taxon>
        <taxon>Pseudomonadota</taxon>
        <taxon>Gammaproteobacteria</taxon>
        <taxon>Pseudomonadales</taxon>
        <taxon>Marinobacteraceae</taxon>
        <taxon>Marinobacter</taxon>
    </lineage>
</organism>
<proteinExistence type="predicted"/>
<comment type="subcellular location">
    <subcellularLocation>
        <location evidence="1">Cell membrane</location>
        <topology evidence="1">Multi-pass membrane protein</topology>
    </subcellularLocation>
</comment>
<dbReference type="RefSeq" id="WP_341582068.1">
    <property type="nucleotide sequence ID" value="NZ_CP101118.1"/>
</dbReference>
<feature type="transmembrane region" description="Helical" evidence="6">
    <location>
        <begin position="423"/>
        <end position="441"/>
    </location>
</feature>
<keyword evidence="3 6" id="KW-0812">Transmembrane</keyword>
<keyword evidence="8" id="KW-1185">Reference proteome</keyword>
<feature type="transmembrane region" description="Helical" evidence="6">
    <location>
        <begin position="115"/>
        <end position="137"/>
    </location>
</feature>
<reference evidence="7 8" key="1">
    <citation type="submission" date="2022-07" db="EMBL/GenBank/DDBJ databases">
        <title>A copper resistant bacterium isolated from sediment samples of deep sea hydrothermal areas.</title>
        <authorList>
            <person name="Zeng X."/>
        </authorList>
    </citation>
    <scope>NUCLEOTIDE SEQUENCE [LARGE SCALE GENOMIC DNA]</scope>
    <source>
        <strain evidence="8">CuT 6</strain>
    </source>
</reference>
<feature type="transmembrane region" description="Helical" evidence="6">
    <location>
        <begin position="82"/>
        <end position="103"/>
    </location>
</feature>
<feature type="transmembrane region" description="Helical" evidence="6">
    <location>
        <begin position="390"/>
        <end position="411"/>
    </location>
</feature>
<keyword evidence="2" id="KW-1003">Cell membrane</keyword>
<evidence type="ECO:0000256" key="3">
    <source>
        <dbReference type="ARBA" id="ARBA00022692"/>
    </source>
</evidence>
<dbReference type="PANTHER" id="PTHR30250:SF11">
    <property type="entry name" value="O-ANTIGEN TRANSPORTER-RELATED"/>
    <property type="match status" value="1"/>
</dbReference>
<feature type="transmembrane region" description="Helical" evidence="6">
    <location>
        <begin position="336"/>
        <end position="357"/>
    </location>
</feature>
<evidence type="ECO:0000256" key="6">
    <source>
        <dbReference type="SAM" id="Phobius"/>
    </source>
</evidence>
<feature type="transmembrane region" description="Helical" evidence="6">
    <location>
        <begin position="175"/>
        <end position="194"/>
    </location>
</feature>
<dbReference type="EMBL" id="CP101118">
    <property type="protein sequence ID" value="WZF89299.1"/>
    <property type="molecule type" value="Genomic_DNA"/>
</dbReference>
<feature type="transmembrane region" description="Helical" evidence="6">
    <location>
        <begin position="149"/>
        <end position="169"/>
    </location>
</feature>